<name>A0ABM9HZ32_9GAMM</name>
<keyword evidence="1" id="KW-0472">Membrane</keyword>
<evidence type="ECO:0000313" key="2">
    <source>
        <dbReference type="EMBL" id="CAI8781850.1"/>
    </source>
</evidence>
<feature type="transmembrane region" description="Helical" evidence="1">
    <location>
        <begin position="7"/>
        <end position="26"/>
    </location>
</feature>
<evidence type="ECO:0000256" key="1">
    <source>
        <dbReference type="SAM" id="Phobius"/>
    </source>
</evidence>
<dbReference type="EMBL" id="OX458333">
    <property type="protein sequence ID" value="CAI8781850.1"/>
    <property type="molecule type" value="Genomic_DNA"/>
</dbReference>
<keyword evidence="1" id="KW-0812">Transmembrane</keyword>
<keyword evidence="1" id="KW-1133">Transmembrane helix</keyword>
<organism evidence="2 3">
    <name type="scientific">Methylocaldum szegediense</name>
    <dbReference type="NCBI Taxonomy" id="73780"/>
    <lineage>
        <taxon>Bacteria</taxon>
        <taxon>Pseudomonadati</taxon>
        <taxon>Pseudomonadota</taxon>
        <taxon>Gammaproteobacteria</taxon>
        <taxon>Methylococcales</taxon>
        <taxon>Methylococcaceae</taxon>
        <taxon>Methylocaldum</taxon>
    </lineage>
</organism>
<evidence type="ECO:0000313" key="3">
    <source>
        <dbReference type="Proteomes" id="UP001162030"/>
    </source>
</evidence>
<gene>
    <name evidence="2" type="ORF">MSZNOR_1234</name>
</gene>
<protein>
    <submittedName>
        <fullName evidence="2">Uncharacterized protein</fullName>
    </submittedName>
</protein>
<dbReference type="Proteomes" id="UP001162030">
    <property type="component" value="Chromosome"/>
</dbReference>
<keyword evidence="3" id="KW-1185">Reference proteome</keyword>
<sequence length="51" mass="5798">MEKEKDYFWYYVGGIIVAVAITVFMVKSSEHGKYETAARAIAEDATNSSYR</sequence>
<dbReference type="RefSeq" id="WP_162144247.1">
    <property type="nucleotide sequence ID" value="NZ_OX458333.1"/>
</dbReference>
<accession>A0ABM9HZ32</accession>
<reference evidence="2 3" key="1">
    <citation type="submission" date="2023-03" db="EMBL/GenBank/DDBJ databases">
        <authorList>
            <person name="Pearce D."/>
        </authorList>
    </citation>
    <scope>NUCLEOTIDE SEQUENCE [LARGE SCALE GENOMIC DNA]</scope>
    <source>
        <strain evidence="2">Msz</strain>
    </source>
</reference>
<proteinExistence type="predicted"/>